<feature type="compositionally biased region" description="Basic and acidic residues" evidence="9">
    <location>
        <begin position="778"/>
        <end position="790"/>
    </location>
</feature>
<dbReference type="KEGG" id="pagb:AWM79_15950"/>
<dbReference type="RefSeq" id="WP_060783253.1">
    <property type="nucleotide sequence ID" value="NZ_CP014135.1"/>
</dbReference>
<dbReference type="InterPro" id="IPR050351">
    <property type="entry name" value="BphY/WalK/GraS-like"/>
</dbReference>
<dbReference type="InterPro" id="IPR036890">
    <property type="entry name" value="HATPase_C_sf"/>
</dbReference>
<dbReference type="Gene3D" id="1.10.287.130">
    <property type="match status" value="1"/>
</dbReference>
<evidence type="ECO:0000256" key="3">
    <source>
        <dbReference type="ARBA" id="ARBA00022553"/>
    </source>
</evidence>
<keyword evidence="4" id="KW-0808">Transferase</keyword>
<keyword evidence="7" id="KW-0067">ATP-binding</keyword>
<proteinExistence type="predicted"/>
<dbReference type="PROSITE" id="PS50109">
    <property type="entry name" value="HIS_KIN"/>
    <property type="match status" value="1"/>
</dbReference>
<dbReference type="InterPro" id="IPR007890">
    <property type="entry name" value="CHASE2"/>
</dbReference>
<dbReference type="GO" id="GO:0000156">
    <property type="term" value="F:phosphorelay response regulator activity"/>
    <property type="evidence" value="ECO:0007669"/>
    <property type="project" value="TreeGrafter"/>
</dbReference>
<dbReference type="InterPro" id="IPR003594">
    <property type="entry name" value="HATPase_dom"/>
</dbReference>
<dbReference type="GO" id="GO:0007234">
    <property type="term" value="P:osmosensory signaling via phosphorelay pathway"/>
    <property type="evidence" value="ECO:0007669"/>
    <property type="project" value="TreeGrafter"/>
</dbReference>
<dbReference type="Gene3D" id="3.30.450.20">
    <property type="entry name" value="PAS domain"/>
    <property type="match status" value="1"/>
</dbReference>
<evidence type="ECO:0000256" key="4">
    <source>
        <dbReference type="ARBA" id="ARBA00022679"/>
    </source>
</evidence>
<dbReference type="InterPro" id="IPR003661">
    <property type="entry name" value="HisK_dim/P_dom"/>
</dbReference>
<dbReference type="EC" id="2.7.13.3" evidence="2"/>
<keyword evidence="10" id="KW-0472">Membrane</keyword>
<dbReference type="GO" id="GO:0000155">
    <property type="term" value="F:phosphorelay sensor kinase activity"/>
    <property type="evidence" value="ECO:0007669"/>
    <property type="project" value="InterPro"/>
</dbReference>
<gene>
    <name evidence="11" type="ORF">AWM79_15950</name>
</gene>
<feature type="transmembrane region" description="Helical" evidence="10">
    <location>
        <begin position="338"/>
        <end position="356"/>
    </location>
</feature>
<dbReference type="SUPFAM" id="SSF47384">
    <property type="entry name" value="Homodimeric domain of signal transducing histidine kinase"/>
    <property type="match status" value="1"/>
</dbReference>
<evidence type="ECO:0000256" key="10">
    <source>
        <dbReference type="SAM" id="Phobius"/>
    </source>
</evidence>
<dbReference type="PANTHER" id="PTHR42878:SF7">
    <property type="entry name" value="SENSOR HISTIDINE KINASE GLRK"/>
    <property type="match status" value="1"/>
</dbReference>
<reference evidence="12" key="1">
    <citation type="submission" date="2016-01" db="EMBL/GenBank/DDBJ databases">
        <authorList>
            <person name="Storey N.H."/>
            <person name="Neuman B.W."/>
        </authorList>
    </citation>
    <scope>NUCLEOTIDE SEQUENCE [LARGE SCALE GENOMIC DNA]</scope>
    <source>
        <strain evidence="12">NCPPB 2472</strain>
    </source>
</reference>
<dbReference type="PRINTS" id="PR00344">
    <property type="entry name" value="BCTRLSENSOR"/>
</dbReference>
<feature type="region of interest" description="Disordered" evidence="9">
    <location>
        <begin position="777"/>
        <end position="802"/>
    </location>
</feature>
<dbReference type="InterPro" id="IPR036097">
    <property type="entry name" value="HisK_dim/P_sf"/>
</dbReference>
<dbReference type="SUPFAM" id="SSF55874">
    <property type="entry name" value="ATPase domain of HSP90 chaperone/DNA topoisomerase II/histidine kinase"/>
    <property type="match status" value="1"/>
</dbReference>
<dbReference type="AlphaFoldDB" id="A0A0X1T3R0"/>
<evidence type="ECO:0000256" key="5">
    <source>
        <dbReference type="ARBA" id="ARBA00022741"/>
    </source>
</evidence>
<protein>
    <recommendedName>
        <fullName evidence="2">histidine kinase</fullName>
        <ecNumber evidence="2">2.7.13.3</ecNumber>
    </recommendedName>
</protein>
<keyword evidence="3" id="KW-0597">Phosphoprotein</keyword>
<dbReference type="GO" id="GO:0030295">
    <property type="term" value="F:protein kinase activator activity"/>
    <property type="evidence" value="ECO:0007669"/>
    <property type="project" value="TreeGrafter"/>
</dbReference>
<dbReference type="Pfam" id="PF02518">
    <property type="entry name" value="HATPase_c"/>
    <property type="match status" value="1"/>
</dbReference>
<dbReference type="InterPro" id="IPR004358">
    <property type="entry name" value="Sig_transdc_His_kin-like_C"/>
</dbReference>
<dbReference type="Pfam" id="PF05226">
    <property type="entry name" value="CHASE2"/>
    <property type="match status" value="1"/>
</dbReference>
<feature type="transmembrane region" description="Helical" evidence="10">
    <location>
        <begin position="21"/>
        <end position="41"/>
    </location>
</feature>
<evidence type="ECO:0000256" key="7">
    <source>
        <dbReference type="ARBA" id="ARBA00022840"/>
    </source>
</evidence>
<dbReference type="SUPFAM" id="SSF55785">
    <property type="entry name" value="PYP-like sensor domain (PAS domain)"/>
    <property type="match status" value="1"/>
</dbReference>
<keyword evidence="10" id="KW-0812">Transmembrane</keyword>
<name>A0A0X1T3R0_PSEAA</name>
<dbReference type="PIRSF" id="PIRSF037347">
    <property type="entry name" value="STHK_CHASE2_PAS_prd"/>
    <property type="match status" value="1"/>
</dbReference>
<evidence type="ECO:0000256" key="2">
    <source>
        <dbReference type="ARBA" id="ARBA00012438"/>
    </source>
</evidence>
<dbReference type="GO" id="GO:0005524">
    <property type="term" value="F:ATP binding"/>
    <property type="evidence" value="ECO:0007669"/>
    <property type="project" value="UniProtKB-KW"/>
</dbReference>
<dbReference type="SMART" id="SM00387">
    <property type="entry name" value="HATPase_c"/>
    <property type="match status" value="1"/>
</dbReference>
<dbReference type="EMBL" id="CP014135">
    <property type="protein sequence ID" value="AMB86715.1"/>
    <property type="molecule type" value="Genomic_DNA"/>
</dbReference>
<keyword evidence="8" id="KW-0902">Two-component regulatory system</keyword>
<dbReference type="STRING" id="46677.AWM79_15950"/>
<evidence type="ECO:0000313" key="11">
    <source>
        <dbReference type="EMBL" id="AMB86715.1"/>
    </source>
</evidence>
<evidence type="ECO:0000256" key="1">
    <source>
        <dbReference type="ARBA" id="ARBA00000085"/>
    </source>
</evidence>
<evidence type="ECO:0000256" key="8">
    <source>
        <dbReference type="ARBA" id="ARBA00023012"/>
    </source>
</evidence>
<organism evidence="11 12">
    <name type="scientific">Pseudomonas agarici</name>
    <dbReference type="NCBI Taxonomy" id="46677"/>
    <lineage>
        <taxon>Bacteria</taxon>
        <taxon>Pseudomonadati</taxon>
        <taxon>Pseudomonadota</taxon>
        <taxon>Gammaproteobacteria</taxon>
        <taxon>Pseudomonadales</taxon>
        <taxon>Pseudomonadaceae</taxon>
        <taxon>Pseudomonas</taxon>
    </lineage>
</organism>
<dbReference type="SMART" id="SM01080">
    <property type="entry name" value="CHASE2"/>
    <property type="match status" value="1"/>
</dbReference>
<dbReference type="Proteomes" id="UP000063229">
    <property type="component" value="Chromosome"/>
</dbReference>
<evidence type="ECO:0000256" key="6">
    <source>
        <dbReference type="ARBA" id="ARBA00022777"/>
    </source>
</evidence>
<dbReference type="Gene3D" id="3.30.565.10">
    <property type="entry name" value="Histidine kinase-like ATPase, C-terminal domain"/>
    <property type="match status" value="1"/>
</dbReference>
<keyword evidence="10" id="KW-1133">Transmembrane helix</keyword>
<evidence type="ECO:0000256" key="9">
    <source>
        <dbReference type="SAM" id="MobiDB-lite"/>
    </source>
</evidence>
<accession>A0A0X1T3R0</accession>
<dbReference type="InterPro" id="IPR035965">
    <property type="entry name" value="PAS-like_dom_sf"/>
</dbReference>
<dbReference type="PANTHER" id="PTHR42878">
    <property type="entry name" value="TWO-COMPONENT HISTIDINE KINASE"/>
    <property type="match status" value="1"/>
</dbReference>
<keyword evidence="12" id="KW-1185">Reference proteome</keyword>
<keyword evidence="5" id="KW-0547">Nucleotide-binding</keyword>
<sequence length="802" mass="88307">MRFWRIEGRDPTQAQRLFRGLLREWLVVGLLLLSLTAVLSLSRNLAFSHFLYDRLSRLNVLAVDPRILLVTIDDRSLEALGRWPWPREVHAKLLDRLAEAPPLGVLFDVIFDEPERSGEGDERLAKALCGAGNVVLPLLREGVPRFATQLREIGPIEPLRRCARAVGHINVEADSDGVVRGVFLREGPVGQPRGQLAWLAYQMALPVGERQSMPGVAGPVEAHGWQRQNEILLPFVGAAGSFPSVPYISVLRGEVPPQLLRDRLILVGATAPGLGDRYVTPVSEQAGTTAGVEIQANLLNGLLQQRSIVELTPLSSLLLSVSAVALLLGGLLLCARHALWLTLACMVTVLAGAWGLLRLGLWWSPAASLSGFLLAYLIWNWRRLSAVLAYFGWELARLNEEPVILPERHRSSMPKGDVLQGRIAALEQALGRTRDTRRFIADGLECLPVATLISDIRGQVLLANRSARKLLGSALVGEDWIDVLARLGFPGMNGPESPVLSALVSQEFRDSRQRTLHLDLAPLRSAQDEVAIGWLFSLADLTLEREAEQQRAALLRFLSHDLRAPHSAILALLDVQREQHCDTPLHRQIEQQVRRALGLTEAFVHLAKAESEAYRFQPVLFAMLVLDAFDQVAPLAQLKGIELRHQLGEADESLVCADAALLTRALFNLLENAIKYSPSGTFVSLDLKVTDNQLACSISDQGSGISAVELPCIFDPYRRFTSAHDTEGLGLGMAMVKAVIDRHDGCIRCDSLEGRGTTFTLCLPLWVDAADQNPGEVAETKGETRQDHAVTGRYNNDVRKHR</sequence>
<dbReference type="CDD" id="cd00082">
    <property type="entry name" value="HisKA"/>
    <property type="match status" value="1"/>
</dbReference>
<dbReference type="InterPro" id="IPR017181">
    <property type="entry name" value="Sig_transdc_His_kin_CHASE2"/>
</dbReference>
<keyword evidence="6" id="KW-0418">Kinase</keyword>
<comment type="catalytic activity">
    <reaction evidence="1">
        <text>ATP + protein L-histidine = ADP + protein N-phospho-L-histidine.</text>
        <dbReference type="EC" id="2.7.13.3"/>
    </reaction>
</comment>
<feature type="transmembrane region" description="Helical" evidence="10">
    <location>
        <begin position="314"/>
        <end position="333"/>
    </location>
</feature>
<evidence type="ECO:0000313" key="12">
    <source>
        <dbReference type="Proteomes" id="UP000063229"/>
    </source>
</evidence>
<dbReference type="InterPro" id="IPR005467">
    <property type="entry name" value="His_kinase_dom"/>
</dbReference>